<proteinExistence type="predicted"/>
<name>A0A4Y2PGK8_ARAVE</name>
<keyword evidence="2" id="KW-1185">Reference proteome</keyword>
<comment type="caution">
    <text evidence="1">The sequence shown here is derived from an EMBL/GenBank/DDBJ whole genome shotgun (WGS) entry which is preliminary data.</text>
</comment>
<dbReference type="EMBL" id="BGPR01011104">
    <property type="protein sequence ID" value="GBN49610.1"/>
    <property type="molecule type" value="Genomic_DNA"/>
</dbReference>
<gene>
    <name evidence="1" type="ORF">AVEN_240238_1</name>
</gene>
<reference evidence="1 2" key="1">
    <citation type="journal article" date="2019" name="Sci. Rep.">
        <title>Orb-weaving spider Araneus ventricosus genome elucidates the spidroin gene catalogue.</title>
        <authorList>
            <person name="Kono N."/>
            <person name="Nakamura H."/>
            <person name="Ohtoshi R."/>
            <person name="Moran D.A.P."/>
            <person name="Shinohara A."/>
            <person name="Yoshida Y."/>
            <person name="Fujiwara M."/>
            <person name="Mori M."/>
            <person name="Tomita M."/>
            <person name="Arakawa K."/>
        </authorList>
    </citation>
    <scope>NUCLEOTIDE SEQUENCE [LARGE SCALE GENOMIC DNA]</scope>
</reference>
<protein>
    <submittedName>
        <fullName evidence="1">Uncharacterized protein</fullName>
    </submittedName>
</protein>
<evidence type="ECO:0000313" key="2">
    <source>
        <dbReference type="Proteomes" id="UP000499080"/>
    </source>
</evidence>
<dbReference type="AlphaFoldDB" id="A0A4Y2PGK8"/>
<dbReference type="Proteomes" id="UP000499080">
    <property type="component" value="Unassembled WGS sequence"/>
</dbReference>
<evidence type="ECO:0000313" key="1">
    <source>
        <dbReference type="EMBL" id="GBN49610.1"/>
    </source>
</evidence>
<accession>A0A4Y2PGK8</accession>
<sequence length="108" mass="12049">MVCCDVGLMIELEMTHFKLHSFSLHILSLLLFLQAQINASLMAGSSARKLGFFAVFEEPLVWNVVIFEDGDLSPPFEVVEALHGQDSSFIFMQEQLTLASDLVAEDEV</sequence>
<organism evidence="1 2">
    <name type="scientific">Araneus ventricosus</name>
    <name type="common">Orbweaver spider</name>
    <name type="synonym">Epeira ventricosa</name>
    <dbReference type="NCBI Taxonomy" id="182803"/>
    <lineage>
        <taxon>Eukaryota</taxon>
        <taxon>Metazoa</taxon>
        <taxon>Ecdysozoa</taxon>
        <taxon>Arthropoda</taxon>
        <taxon>Chelicerata</taxon>
        <taxon>Arachnida</taxon>
        <taxon>Araneae</taxon>
        <taxon>Araneomorphae</taxon>
        <taxon>Entelegynae</taxon>
        <taxon>Araneoidea</taxon>
        <taxon>Araneidae</taxon>
        <taxon>Araneus</taxon>
    </lineage>
</organism>